<dbReference type="PANTHER" id="PTHR43750">
    <property type="entry name" value="UDP-GLUCOSE 6-DEHYDROGENASE TUAD"/>
    <property type="match status" value="1"/>
</dbReference>
<accession>A0A857JHW0</accession>
<sequence length="257" mass="28757">MFDSQRFDTSETHSIYTHHATPQLTIDNTRGFSRIVTFSDGNQQSYQLPKCRNTKQISVFGLGHSGALSAICMAALGHKVIGIDMDQRRINALNQGRTFSDEEGLPELLEQIASFRNLVATDDGFNAIKRTASSLICVNDESDHASDSSIDKLKIICEQIGLSLRYKEQYHNLVFCQHVDADILKTVLLPILEEQSGKKASEAFGLASIQGGKEKARTIKDFYQPAQFTIQFLDKQSCQLTEQLFSGFKASIRRVSW</sequence>
<evidence type="ECO:0000313" key="3">
    <source>
        <dbReference type="Proteomes" id="UP000464524"/>
    </source>
</evidence>
<dbReference type="EC" id="1.1.1.132" evidence="2"/>
<dbReference type="Pfam" id="PF03721">
    <property type="entry name" value="UDPG_MGDP_dh_N"/>
    <property type="match status" value="1"/>
</dbReference>
<dbReference type="PANTHER" id="PTHR43750:SF1">
    <property type="entry name" value="GDP-MANNOSE 6-DEHYDROGENASE"/>
    <property type="match status" value="1"/>
</dbReference>
<gene>
    <name evidence="2" type="ORF">FX988_01104</name>
</gene>
<dbReference type="AlphaFoldDB" id="A0A857JHW0"/>
<dbReference type="EMBL" id="CP047656">
    <property type="protein sequence ID" value="QHJ10882.1"/>
    <property type="molecule type" value="Genomic_DNA"/>
</dbReference>
<dbReference type="Proteomes" id="UP000464524">
    <property type="component" value="Chromosome"/>
</dbReference>
<dbReference type="GO" id="GO:0047919">
    <property type="term" value="F:GDP-mannose 6-dehydrogenase activity"/>
    <property type="evidence" value="ECO:0007669"/>
    <property type="project" value="UniProtKB-EC"/>
</dbReference>
<feature type="domain" description="UDP-glucose/GDP-mannose dehydrogenase N-terminal" evidence="1">
    <location>
        <begin position="56"/>
        <end position="237"/>
    </location>
</feature>
<evidence type="ECO:0000259" key="1">
    <source>
        <dbReference type="Pfam" id="PF03721"/>
    </source>
</evidence>
<name>A0A857JHW0_9ALTE</name>
<reference evidence="2 3" key="1">
    <citation type="submission" date="2019-12" db="EMBL/GenBank/DDBJ databases">
        <title>Genome sequencing and assembly of endphytes of Porphyra tenera.</title>
        <authorList>
            <person name="Park J.M."/>
            <person name="Shin R."/>
            <person name="Jo S.H."/>
        </authorList>
    </citation>
    <scope>NUCLEOTIDE SEQUENCE [LARGE SCALE GENOMIC DNA]</scope>
    <source>
        <strain evidence="2 3">GPM4</strain>
    </source>
</reference>
<dbReference type="Gene3D" id="3.40.50.720">
    <property type="entry name" value="NAD(P)-binding Rossmann-like Domain"/>
    <property type="match status" value="1"/>
</dbReference>
<protein>
    <submittedName>
        <fullName evidence="2">GDP-mannose 6-dehydrogenase</fullName>
        <ecNumber evidence="2">1.1.1.132</ecNumber>
    </submittedName>
</protein>
<dbReference type="RefSeq" id="WP_160178685.1">
    <property type="nucleotide sequence ID" value="NZ_CP047656.1"/>
</dbReference>
<dbReference type="KEGG" id="pmes:FX988_01104"/>
<dbReference type="OrthoDB" id="9803238at2"/>
<organism evidence="2 3">
    <name type="scientific">Paraglaciecola mesophila</name>
    <dbReference type="NCBI Taxonomy" id="197222"/>
    <lineage>
        <taxon>Bacteria</taxon>
        <taxon>Pseudomonadati</taxon>
        <taxon>Pseudomonadota</taxon>
        <taxon>Gammaproteobacteria</taxon>
        <taxon>Alteromonadales</taxon>
        <taxon>Alteromonadaceae</taxon>
        <taxon>Paraglaciecola</taxon>
    </lineage>
</organism>
<dbReference type="SUPFAM" id="SSF51735">
    <property type="entry name" value="NAD(P)-binding Rossmann-fold domains"/>
    <property type="match status" value="1"/>
</dbReference>
<dbReference type="InterPro" id="IPR001732">
    <property type="entry name" value="UDP-Glc/GDP-Man_DH_N"/>
</dbReference>
<keyword evidence="3" id="KW-1185">Reference proteome</keyword>
<proteinExistence type="predicted"/>
<keyword evidence="2" id="KW-0560">Oxidoreductase</keyword>
<evidence type="ECO:0000313" key="2">
    <source>
        <dbReference type="EMBL" id="QHJ10882.1"/>
    </source>
</evidence>
<dbReference type="InterPro" id="IPR036291">
    <property type="entry name" value="NAD(P)-bd_dom_sf"/>
</dbReference>
<dbReference type="GO" id="GO:0051287">
    <property type="term" value="F:NAD binding"/>
    <property type="evidence" value="ECO:0007669"/>
    <property type="project" value="InterPro"/>
</dbReference>